<name>A0A9P7V8U0_9ASCO</name>
<dbReference type="SUPFAM" id="SSF101821">
    <property type="entry name" value="Aminopeptidase/glucanase lid domain"/>
    <property type="match status" value="1"/>
</dbReference>
<evidence type="ECO:0000313" key="11">
    <source>
        <dbReference type="Proteomes" id="UP000790833"/>
    </source>
</evidence>
<evidence type="ECO:0000256" key="5">
    <source>
        <dbReference type="ARBA" id="ARBA00022723"/>
    </source>
</evidence>
<accession>A0A9P7V8U0</accession>
<comment type="cofactor">
    <cofactor evidence="1">
        <name>Zn(2+)</name>
        <dbReference type="ChEBI" id="CHEBI:29105"/>
    </cofactor>
</comment>
<evidence type="ECO:0000256" key="2">
    <source>
        <dbReference type="ARBA" id="ARBA00008290"/>
    </source>
</evidence>
<keyword evidence="5 9" id="KW-0479">Metal-binding</keyword>
<dbReference type="InterPro" id="IPR001948">
    <property type="entry name" value="Peptidase_M18"/>
</dbReference>
<protein>
    <submittedName>
        <fullName evidence="10">Uncharacterized protein</fullName>
    </submittedName>
</protein>
<proteinExistence type="inferred from homology"/>
<dbReference type="Pfam" id="PF02127">
    <property type="entry name" value="Peptidase_M18"/>
    <property type="match status" value="1"/>
</dbReference>
<keyword evidence="4 9" id="KW-0645">Protease</keyword>
<dbReference type="EMBL" id="JAHMUF010000012">
    <property type="protein sequence ID" value="KAG7193337.1"/>
    <property type="molecule type" value="Genomic_DNA"/>
</dbReference>
<dbReference type="Proteomes" id="UP000790833">
    <property type="component" value="Unassembled WGS sequence"/>
</dbReference>
<dbReference type="InterPro" id="IPR023358">
    <property type="entry name" value="Peptidase_M18_dom2"/>
</dbReference>
<keyword evidence="8 9" id="KW-0482">Metalloprotease</keyword>
<dbReference type="AlphaFoldDB" id="A0A9P7V8U0"/>
<dbReference type="GO" id="GO:0008270">
    <property type="term" value="F:zinc ion binding"/>
    <property type="evidence" value="ECO:0007669"/>
    <property type="project" value="InterPro"/>
</dbReference>
<dbReference type="GO" id="GO:0070006">
    <property type="term" value="F:metalloaminopeptidase activity"/>
    <property type="evidence" value="ECO:0007669"/>
    <property type="project" value="TreeGrafter"/>
</dbReference>
<dbReference type="GeneID" id="66114127"/>
<dbReference type="PRINTS" id="PR00932">
    <property type="entry name" value="AMINO1PTASE"/>
</dbReference>
<evidence type="ECO:0000256" key="8">
    <source>
        <dbReference type="ARBA" id="ARBA00023049"/>
    </source>
</evidence>
<reference evidence="10" key="1">
    <citation type="submission" date="2021-03" db="EMBL/GenBank/DDBJ databases">
        <authorList>
            <person name="Palmer J.M."/>
        </authorList>
    </citation>
    <scope>NUCLEOTIDE SEQUENCE</scope>
    <source>
        <strain evidence="10">ARV_011</strain>
    </source>
</reference>
<evidence type="ECO:0000256" key="4">
    <source>
        <dbReference type="ARBA" id="ARBA00022670"/>
    </source>
</evidence>
<keyword evidence="7 9" id="KW-0862">Zinc</keyword>
<evidence type="ECO:0000256" key="7">
    <source>
        <dbReference type="ARBA" id="ARBA00022833"/>
    </source>
</evidence>
<dbReference type="OrthoDB" id="9880441at2759"/>
<dbReference type="SUPFAM" id="SSF53187">
    <property type="entry name" value="Zn-dependent exopeptidases"/>
    <property type="match status" value="1"/>
</dbReference>
<keyword evidence="11" id="KW-1185">Reference proteome</keyword>
<dbReference type="Gene3D" id="2.30.250.10">
    <property type="entry name" value="Aminopeptidase i, Domain 2"/>
    <property type="match status" value="1"/>
</dbReference>
<dbReference type="PANTHER" id="PTHR28570">
    <property type="entry name" value="ASPARTYL AMINOPEPTIDASE"/>
    <property type="match status" value="1"/>
</dbReference>
<dbReference type="RefSeq" id="XP_043048885.1">
    <property type="nucleotide sequence ID" value="XM_043191578.1"/>
</dbReference>
<evidence type="ECO:0000256" key="9">
    <source>
        <dbReference type="RuleBase" id="RU004386"/>
    </source>
</evidence>
<dbReference type="Gene3D" id="3.40.630.10">
    <property type="entry name" value="Zn peptidases"/>
    <property type="match status" value="1"/>
</dbReference>
<evidence type="ECO:0000256" key="1">
    <source>
        <dbReference type="ARBA" id="ARBA00001947"/>
    </source>
</evidence>
<comment type="similarity">
    <text evidence="2 9">Belongs to the peptidase M18 family.</text>
</comment>
<dbReference type="PANTHER" id="PTHR28570:SF4">
    <property type="entry name" value="VACUOLAR AMINOPEPTIDASE 1"/>
    <property type="match status" value="1"/>
</dbReference>
<keyword evidence="6 9" id="KW-0378">Hydrolase</keyword>
<keyword evidence="3 9" id="KW-0031">Aminopeptidase</keyword>
<organism evidence="10 11">
    <name type="scientific">Scheffersomyces spartinae</name>
    <dbReference type="NCBI Taxonomy" id="45513"/>
    <lineage>
        <taxon>Eukaryota</taxon>
        <taxon>Fungi</taxon>
        <taxon>Dikarya</taxon>
        <taxon>Ascomycota</taxon>
        <taxon>Saccharomycotina</taxon>
        <taxon>Pichiomycetes</taxon>
        <taxon>Debaryomycetaceae</taxon>
        <taxon>Scheffersomyces</taxon>
    </lineage>
</organism>
<evidence type="ECO:0000313" key="10">
    <source>
        <dbReference type="EMBL" id="KAG7193337.1"/>
    </source>
</evidence>
<comment type="caution">
    <text evidence="10">The sequence shown here is derived from an EMBL/GenBank/DDBJ whole genome shotgun (WGS) entry which is preliminary data.</text>
</comment>
<dbReference type="GO" id="GO:0000324">
    <property type="term" value="C:fungal-type vacuole"/>
    <property type="evidence" value="ECO:0007669"/>
    <property type="project" value="TreeGrafter"/>
</dbReference>
<sequence>MISDTSDVLDFSDTELSTLDESEAEFESSSTPDYAQDYIDFTYSNPTTFHVIEYFKKKLIANGFTYIKEGEPLTEGTSGLFFSIRSNLSLVAFVKGKKWTYQKGVGVVAGHVDSLAIKLKPVSLHKSIDGYEMLGVAPYSGSMNKLWLDRDFGIGGAVYYKSGEDIKMKTIDSTPHPIAKIPKLAEHFGLDDKLANYNEETQMAPIIGYSNGHSMEKPTPEEGKSPLVDKHPIKLLRYLAKLANKPLADIVGLDLELYDVQKGHIGGLNNEFIFAPRIDDRLCSYLAILGLIRFAKSFSDEDLESYDGFNIAYLVNNEEIGSLTRTGAHGKFLNSVIAKVTQANESELNLIFANSIILSADVTHAFNPNFKECYLDKNFPIPNVGLTLKVDSNQHVMTDTVGIVVMEQVAAKNDLVLQRFHIRNDSRSGGTIGPIMATNTGARVVDVGLPQLSMHSIRAMCGSKEVALGIATFSAFYKDWRQAYNSVEDL</sequence>
<gene>
    <name evidence="10" type="ORF">KQ657_000753</name>
</gene>
<evidence type="ECO:0000256" key="3">
    <source>
        <dbReference type="ARBA" id="ARBA00022438"/>
    </source>
</evidence>
<dbReference type="GO" id="GO:0006508">
    <property type="term" value="P:proteolysis"/>
    <property type="evidence" value="ECO:0007669"/>
    <property type="project" value="UniProtKB-KW"/>
</dbReference>
<evidence type="ECO:0000256" key="6">
    <source>
        <dbReference type="ARBA" id="ARBA00022801"/>
    </source>
</evidence>